<evidence type="ECO:0000259" key="4">
    <source>
        <dbReference type="PROSITE" id="PS01124"/>
    </source>
</evidence>
<dbReference type="PANTHER" id="PTHR47894">
    <property type="entry name" value="HTH-TYPE TRANSCRIPTIONAL REGULATOR GADX"/>
    <property type="match status" value="1"/>
</dbReference>
<protein>
    <submittedName>
        <fullName evidence="5">AraC family transcriptional regulator ligand-binding domain-containing protein</fullName>
    </submittedName>
</protein>
<evidence type="ECO:0000256" key="3">
    <source>
        <dbReference type="ARBA" id="ARBA00023163"/>
    </source>
</evidence>
<evidence type="ECO:0000256" key="2">
    <source>
        <dbReference type="ARBA" id="ARBA00023125"/>
    </source>
</evidence>
<dbReference type="PANTHER" id="PTHR47894:SF4">
    <property type="entry name" value="HTH-TYPE TRANSCRIPTIONAL REGULATOR GADX"/>
    <property type="match status" value="1"/>
</dbReference>
<keyword evidence="3" id="KW-0804">Transcription</keyword>
<dbReference type="Pfam" id="PF12625">
    <property type="entry name" value="Arabinose_bd"/>
    <property type="match status" value="1"/>
</dbReference>
<name>A0ABT1LD37_9HYPH</name>
<dbReference type="Proteomes" id="UP001205890">
    <property type="component" value="Unassembled WGS sequence"/>
</dbReference>
<dbReference type="Pfam" id="PF12833">
    <property type="entry name" value="HTH_18"/>
    <property type="match status" value="1"/>
</dbReference>
<gene>
    <name evidence="5" type="ORF">NK718_12880</name>
</gene>
<keyword evidence="1" id="KW-0805">Transcription regulation</keyword>
<dbReference type="SUPFAM" id="SSF46689">
    <property type="entry name" value="Homeodomain-like"/>
    <property type="match status" value="1"/>
</dbReference>
<dbReference type="InterPro" id="IPR009057">
    <property type="entry name" value="Homeodomain-like_sf"/>
</dbReference>
<reference evidence="5 6" key="1">
    <citation type="submission" date="2022-07" db="EMBL/GenBank/DDBJ databases">
        <authorList>
            <person name="Li W.-J."/>
            <person name="Deng Q.-Q."/>
        </authorList>
    </citation>
    <scope>NUCLEOTIDE SEQUENCE [LARGE SCALE GENOMIC DNA]</scope>
    <source>
        <strain evidence="5 6">SYSU M60028</strain>
    </source>
</reference>
<dbReference type="PROSITE" id="PS01124">
    <property type="entry name" value="HTH_ARAC_FAMILY_2"/>
    <property type="match status" value="1"/>
</dbReference>
<accession>A0ABT1LD37</accession>
<dbReference type="RefSeq" id="WP_254742830.1">
    <property type="nucleotide sequence ID" value="NZ_JANCLU010000011.1"/>
</dbReference>
<evidence type="ECO:0000313" key="6">
    <source>
        <dbReference type="Proteomes" id="UP001205890"/>
    </source>
</evidence>
<organism evidence="5 6">
    <name type="scientific">Alsobacter ponti</name>
    <dbReference type="NCBI Taxonomy" id="2962936"/>
    <lineage>
        <taxon>Bacteria</taxon>
        <taxon>Pseudomonadati</taxon>
        <taxon>Pseudomonadota</taxon>
        <taxon>Alphaproteobacteria</taxon>
        <taxon>Hyphomicrobiales</taxon>
        <taxon>Alsobacteraceae</taxon>
        <taxon>Alsobacter</taxon>
    </lineage>
</organism>
<keyword evidence="2" id="KW-0238">DNA-binding</keyword>
<comment type="caution">
    <text evidence="5">The sequence shown here is derived from an EMBL/GenBank/DDBJ whole genome shotgun (WGS) entry which is preliminary data.</text>
</comment>
<dbReference type="InterPro" id="IPR018060">
    <property type="entry name" value="HTH_AraC"/>
</dbReference>
<dbReference type="Gene3D" id="1.10.10.60">
    <property type="entry name" value="Homeodomain-like"/>
    <property type="match status" value="1"/>
</dbReference>
<evidence type="ECO:0000256" key="1">
    <source>
        <dbReference type="ARBA" id="ARBA00023015"/>
    </source>
</evidence>
<sequence>MSSASGFQRIGVISTLPQVLWELGVDPNDVFQKAGLSRACIADPEASLSFDALDRLFDAAVRLTGCSHLGLLVGQNSSLAYLGLIGELMRHAPTARQALIDMSENQHRYVRGAVVYLIDDGETTMFGYGIYQPDFRNIDQLIEGAIAAGTRFVRELAPSARFEVCLPRPAPAGVPIYERILKMPVRFGQEQAALVFETPALDAPVPDADPARRKMLEGLVQAYWALREPTTTDMLRRILRPLILTGRADFEGVADRLEVHPRTLHRRLQQEGTTFRKIVEEEKFCLARQLLAGTDVTITQLALWLGYSEAAAFAHAFRRWAGTSAAGWRDAARAGEVASAHVA</sequence>
<dbReference type="InterPro" id="IPR032687">
    <property type="entry name" value="AraC-type_N"/>
</dbReference>
<keyword evidence="6" id="KW-1185">Reference proteome</keyword>
<feature type="domain" description="HTH araC/xylS-type" evidence="4">
    <location>
        <begin position="233"/>
        <end position="331"/>
    </location>
</feature>
<proteinExistence type="predicted"/>
<evidence type="ECO:0000313" key="5">
    <source>
        <dbReference type="EMBL" id="MCP8939412.1"/>
    </source>
</evidence>
<dbReference type="EMBL" id="JANCLU010000011">
    <property type="protein sequence ID" value="MCP8939412.1"/>
    <property type="molecule type" value="Genomic_DNA"/>
</dbReference>
<dbReference type="SMART" id="SM00342">
    <property type="entry name" value="HTH_ARAC"/>
    <property type="match status" value="1"/>
</dbReference>